<organism evidence="1 2">
    <name type="scientific">Methanobrevibacter curvatus</name>
    <dbReference type="NCBI Taxonomy" id="49547"/>
    <lineage>
        <taxon>Archaea</taxon>
        <taxon>Methanobacteriati</taxon>
        <taxon>Methanobacteriota</taxon>
        <taxon>Methanomada group</taxon>
        <taxon>Methanobacteria</taxon>
        <taxon>Methanobacteriales</taxon>
        <taxon>Methanobacteriaceae</taxon>
        <taxon>Methanobrevibacter</taxon>
    </lineage>
</organism>
<dbReference type="STRING" id="49547.MBCUR_11310"/>
<dbReference type="RefSeq" id="WP_067091353.1">
    <property type="nucleotide sequence ID" value="NZ_LWMV01000170.1"/>
</dbReference>
<sequence length="203" mass="24770">MVLNTIHYTQETIQYDRRDYDNTINSILDLLKKFKNYLISKVKNEKHNIQDTEIIEESYSQLVQKWFEDTEIFAEFVREYNFIKEEYTAFLEIKNIMDIIIKKTIGELNTDDLEILLMILEDYIKLHNLKFKLIKKTYKNNVSKLNLDDLSKEDKLKYLNEFDNFIYNFFEQKVKFYSMQEKTNNYSQTIHKLFNETIDLEKE</sequence>
<dbReference type="EMBL" id="LWMV01000170">
    <property type="protein sequence ID" value="KZX12279.1"/>
    <property type="molecule type" value="Genomic_DNA"/>
</dbReference>
<name>A0A166ANU3_9EURY</name>
<dbReference type="PATRIC" id="fig|49547.3.peg.1208"/>
<gene>
    <name evidence="1" type="ORF">MBCUR_11310</name>
</gene>
<dbReference type="AlphaFoldDB" id="A0A166ANU3"/>
<comment type="caution">
    <text evidence="1">The sequence shown here is derived from an EMBL/GenBank/DDBJ whole genome shotgun (WGS) entry which is preliminary data.</text>
</comment>
<accession>A0A166ANU3</accession>
<proteinExistence type="predicted"/>
<protein>
    <submittedName>
        <fullName evidence="1">Uncharacterized protein</fullName>
    </submittedName>
</protein>
<keyword evidence="2" id="KW-1185">Reference proteome</keyword>
<evidence type="ECO:0000313" key="2">
    <source>
        <dbReference type="Proteomes" id="UP000077245"/>
    </source>
</evidence>
<dbReference type="Proteomes" id="UP000077245">
    <property type="component" value="Unassembled WGS sequence"/>
</dbReference>
<evidence type="ECO:0000313" key="1">
    <source>
        <dbReference type="EMBL" id="KZX12279.1"/>
    </source>
</evidence>
<reference evidence="1 2" key="1">
    <citation type="submission" date="2016-04" db="EMBL/GenBank/DDBJ databases">
        <title>Genome sequence of Methanobrevibacter curvatus DSM 11111.</title>
        <authorList>
            <person name="Poehlein A."/>
            <person name="Seedorf H."/>
            <person name="Daniel R."/>
        </authorList>
    </citation>
    <scope>NUCLEOTIDE SEQUENCE [LARGE SCALE GENOMIC DNA]</scope>
    <source>
        <strain evidence="1 2">DSM 11111</strain>
    </source>
</reference>